<organism evidence="1 2">
    <name type="scientific">Lichtheimia ornata</name>
    <dbReference type="NCBI Taxonomy" id="688661"/>
    <lineage>
        <taxon>Eukaryota</taxon>
        <taxon>Fungi</taxon>
        <taxon>Fungi incertae sedis</taxon>
        <taxon>Mucoromycota</taxon>
        <taxon>Mucoromycotina</taxon>
        <taxon>Mucoromycetes</taxon>
        <taxon>Mucorales</taxon>
        <taxon>Lichtheimiaceae</taxon>
        <taxon>Lichtheimia</taxon>
    </lineage>
</organism>
<comment type="caution">
    <text evidence="1">The sequence shown here is derived from an EMBL/GenBank/DDBJ whole genome shotgun (WGS) entry which is preliminary data.</text>
</comment>
<proteinExistence type="predicted"/>
<protein>
    <submittedName>
        <fullName evidence="1">Uncharacterized protein</fullName>
    </submittedName>
</protein>
<dbReference type="RefSeq" id="XP_058336689.1">
    <property type="nucleotide sequence ID" value="XM_058492543.1"/>
</dbReference>
<dbReference type="Proteomes" id="UP001234581">
    <property type="component" value="Unassembled WGS sequence"/>
</dbReference>
<dbReference type="AlphaFoldDB" id="A0AAD7URB6"/>
<reference evidence="1 2" key="1">
    <citation type="submission" date="2023-03" db="EMBL/GenBank/DDBJ databases">
        <title>Genome sequence of Lichtheimia ornata CBS 291.66.</title>
        <authorList>
            <person name="Mohabir J.T."/>
            <person name="Shea T.P."/>
            <person name="Kurbessoian T."/>
            <person name="Berby B."/>
            <person name="Fontaine J."/>
            <person name="Livny J."/>
            <person name="Gnirke A."/>
            <person name="Stajich J.E."/>
            <person name="Cuomo C.A."/>
        </authorList>
    </citation>
    <scope>NUCLEOTIDE SEQUENCE [LARGE SCALE GENOMIC DNA]</scope>
    <source>
        <strain evidence="1">CBS 291.66</strain>
    </source>
</reference>
<sequence>MAYMVPKSADDDCVIQSDHWKQHTYMAKSLIATHKVHLLEWRLCECSIVHIVFDYCTALLSLRASKYTRSRLWQFRSSANTGCSIKWSIAKGLVWLGYGMVFMDMAVIGEPWQHQAAPLRHLSMPAGLLHHFMTHVMHHAQHFLLFYNPSAGVPLCMPGIGGSYQQQSQSSYHQSQAYLWCHQHSSDRLMASFIGHSHTRAFISAVIYGCITSGGHNNALPRFGAIKVYSSFNAFIAKYRFIASPFIGMHTFGSTVQELSILTSFPVNEHGQITDGMGLRFRFEASAFTVEDMQSQNQQGFVPGYTITTPKMVLYYVLFWGTMSQDQCLFHLDGVCRSTSMGSLGLRWTTASSLNL</sequence>
<keyword evidence="2" id="KW-1185">Reference proteome</keyword>
<accession>A0AAD7URB6</accession>
<gene>
    <name evidence="1" type="ORF">O0I10_012652</name>
</gene>
<dbReference type="GeneID" id="83219989"/>
<dbReference type="EMBL" id="JARTCD010000142">
    <property type="protein sequence ID" value="KAJ8651775.1"/>
    <property type="molecule type" value="Genomic_DNA"/>
</dbReference>
<evidence type="ECO:0000313" key="1">
    <source>
        <dbReference type="EMBL" id="KAJ8651775.1"/>
    </source>
</evidence>
<evidence type="ECO:0000313" key="2">
    <source>
        <dbReference type="Proteomes" id="UP001234581"/>
    </source>
</evidence>
<name>A0AAD7URB6_9FUNG</name>